<keyword evidence="3" id="KW-1185">Reference proteome</keyword>
<evidence type="ECO:0000256" key="1">
    <source>
        <dbReference type="SAM" id="MobiDB-lite"/>
    </source>
</evidence>
<dbReference type="OrthoDB" id="71702at2"/>
<proteinExistence type="predicted"/>
<comment type="caution">
    <text evidence="2">The sequence shown here is derived from an EMBL/GenBank/DDBJ whole genome shotgun (WGS) entry which is preliminary data.</text>
</comment>
<dbReference type="AlphaFoldDB" id="A0A2K3UWY2"/>
<organism evidence="2 3">
    <name type="scientific">Deinococcus koreensis</name>
    <dbReference type="NCBI Taxonomy" id="2054903"/>
    <lineage>
        <taxon>Bacteria</taxon>
        <taxon>Thermotogati</taxon>
        <taxon>Deinococcota</taxon>
        <taxon>Deinococci</taxon>
        <taxon>Deinococcales</taxon>
        <taxon>Deinococcaceae</taxon>
        <taxon>Deinococcus</taxon>
    </lineage>
</organism>
<dbReference type="EMBL" id="PPPD01000001">
    <property type="protein sequence ID" value="PNY81046.1"/>
    <property type="molecule type" value="Genomic_DNA"/>
</dbReference>
<evidence type="ECO:0000313" key="2">
    <source>
        <dbReference type="EMBL" id="PNY81046.1"/>
    </source>
</evidence>
<sequence length="82" mass="9211">MTDDEESRQPPILAAVGQFDADPDHDYKQQRLHKQAELGDAEVDPEAVTWLQERAARARREKFDAVMAQVPDVAPLPGDEVE</sequence>
<feature type="region of interest" description="Disordered" evidence="1">
    <location>
        <begin position="1"/>
        <end position="24"/>
    </location>
</feature>
<name>A0A2K3UWY2_9DEIO</name>
<dbReference type="RefSeq" id="WP_103311489.1">
    <property type="nucleotide sequence ID" value="NZ_PPPD01000001.1"/>
</dbReference>
<evidence type="ECO:0000313" key="3">
    <source>
        <dbReference type="Proteomes" id="UP000236379"/>
    </source>
</evidence>
<dbReference type="Proteomes" id="UP000236379">
    <property type="component" value="Unassembled WGS sequence"/>
</dbReference>
<gene>
    <name evidence="2" type="ORF">CVO96_06345</name>
</gene>
<reference evidence="2 3" key="1">
    <citation type="submission" date="2018-01" db="EMBL/GenBank/DDBJ databases">
        <title>Deinococcus koreensis sp. nov., a radiation-resistant bacterium isolated from river water.</title>
        <authorList>
            <person name="Choi A."/>
        </authorList>
    </citation>
    <scope>NUCLEOTIDE SEQUENCE [LARGE SCALE GENOMIC DNA]</scope>
    <source>
        <strain evidence="2 3">SJW1-2</strain>
    </source>
</reference>
<protein>
    <submittedName>
        <fullName evidence="2">Uncharacterized protein</fullName>
    </submittedName>
</protein>
<accession>A0A2K3UWY2</accession>